<sequence>MPPPPADRETSSKTRTSVLVSKTVRSDFRFAFLIFGNFSVSLIAEGPNRTDLGSDVPQARSLVGLGVVAAPSEKRMWVASIALRAASQRANLGLTSSTLSPAAVASRVGTVDDDARTSRVIETKVVYRF</sequence>
<accession>A0A1M5QID3</accession>
<dbReference type="AlphaFoldDB" id="A0A1M5QID3"/>
<dbReference type="Proteomes" id="UP000189796">
    <property type="component" value="Chromosome I"/>
</dbReference>
<evidence type="ECO:0000313" key="2">
    <source>
        <dbReference type="Proteomes" id="UP000189796"/>
    </source>
</evidence>
<proteinExistence type="predicted"/>
<dbReference type="EMBL" id="LT670817">
    <property type="protein sequence ID" value="SHH13631.1"/>
    <property type="molecule type" value="Genomic_DNA"/>
</dbReference>
<protein>
    <submittedName>
        <fullName evidence="1">Uncharacterized protein</fullName>
    </submittedName>
</protein>
<name>A0A1M5QID3_9BRAD</name>
<gene>
    <name evidence="1" type="ORF">SAMN05443248_3817</name>
</gene>
<dbReference type="RefSeq" id="WP_154072336.1">
    <property type="nucleotide sequence ID" value="NZ_LT670817.1"/>
</dbReference>
<reference evidence="1 2" key="1">
    <citation type="submission" date="2016-11" db="EMBL/GenBank/DDBJ databases">
        <authorList>
            <person name="Jaros S."/>
            <person name="Januszkiewicz K."/>
            <person name="Wedrychowicz H."/>
        </authorList>
    </citation>
    <scope>NUCLEOTIDE SEQUENCE [LARGE SCALE GENOMIC DNA]</scope>
    <source>
        <strain evidence="1 2">GAS138</strain>
    </source>
</reference>
<organism evidence="1 2">
    <name type="scientific">Bradyrhizobium erythrophlei</name>
    <dbReference type="NCBI Taxonomy" id="1437360"/>
    <lineage>
        <taxon>Bacteria</taxon>
        <taxon>Pseudomonadati</taxon>
        <taxon>Pseudomonadota</taxon>
        <taxon>Alphaproteobacteria</taxon>
        <taxon>Hyphomicrobiales</taxon>
        <taxon>Nitrobacteraceae</taxon>
        <taxon>Bradyrhizobium</taxon>
    </lineage>
</organism>
<evidence type="ECO:0000313" key="1">
    <source>
        <dbReference type="EMBL" id="SHH13631.1"/>
    </source>
</evidence>